<accession>A0AAE1WTB3</accession>
<sequence>MTLTENFSVHGETGREVVKITGHEQVQYTFRMPLHYPRYKKGDYERMEGWKLDNLLGQYGLAFDGSLEEKIIYAMGTFLWPHQL</sequence>
<protein>
    <recommendedName>
        <fullName evidence="1">DUF7722 domain-containing protein</fullName>
    </recommendedName>
</protein>
<evidence type="ECO:0000313" key="3">
    <source>
        <dbReference type="Proteomes" id="UP001289374"/>
    </source>
</evidence>
<reference evidence="2" key="2">
    <citation type="journal article" date="2024" name="Plant">
        <title>Genomic evolution and insights into agronomic trait innovations of Sesamum species.</title>
        <authorList>
            <person name="Miao H."/>
            <person name="Wang L."/>
            <person name="Qu L."/>
            <person name="Liu H."/>
            <person name="Sun Y."/>
            <person name="Le M."/>
            <person name="Wang Q."/>
            <person name="Wei S."/>
            <person name="Zheng Y."/>
            <person name="Lin W."/>
            <person name="Duan Y."/>
            <person name="Cao H."/>
            <person name="Xiong S."/>
            <person name="Wang X."/>
            <person name="Wei L."/>
            <person name="Li C."/>
            <person name="Ma Q."/>
            <person name="Ju M."/>
            <person name="Zhao R."/>
            <person name="Li G."/>
            <person name="Mu C."/>
            <person name="Tian Q."/>
            <person name="Mei H."/>
            <person name="Zhang T."/>
            <person name="Gao T."/>
            <person name="Zhang H."/>
        </authorList>
    </citation>
    <scope>NUCLEOTIDE SEQUENCE</scope>
    <source>
        <strain evidence="2">K16</strain>
    </source>
</reference>
<gene>
    <name evidence="2" type="ORF">Sango_1358700</name>
</gene>
<feature type="domain" description="DUF7722" evidence="1">
    <location>
        <begin position="36"/>
        <end position="81"/>
    </location>
</feature>
<dbReference type="InterPro" id="IPR056139">
    <property type="entry name" value="DUF7722"/>
</dbReference>
<evidence type="ECO:0000259" key="1">
    <source>
        <dbReference type="Pfam" id="PF24847"/>
    </source>
</evidence>
<dbReference type="AlphaFoldDB" id="A0AAE1WTB3"/>
<reference evidence="2" key="1">
    <citation type="submission" date="2020-06" db="EMBL/GenBank/DDBJ databases">
        <authorList>
            <person name="Li T."/>
            <person name="Hu X."/>
            <person name="Zhang T."/>
            <person name="Song X."/>
            <person name="Zhang H."/>
            <person name="Dai N."/>
            <person name="Sheng W."/>
            <person name="Hou X."/>
            <person name="Wei L."/>
        </authorList>
    </citation>
    <scope>NUCLEOTIDE SEQUENCE</scope>
    <source>
        <strain evidence="2">K16</strain>
        <tissue evidence="2">Leaf</tissue>
    </source>
</reference>
<proteinExistence type="predicted"/>
<dbReference type="PANTHER" id="PTHR33513">
    <property type="entry name" value="OS06G0523300 PROTEIN"/>
    <property type="match status" value="1"/>
</dbReference>
<name>A0AAE1WTB3_9LAMI</name>
<comment type="caution">
    <text evidence="2">The sequence shown here is derived from an EMBL/GenBank/DDBJ whole genome shotgun (WGS) entry which is preliminary data.</text>
</comment>
<evidence type="ECO:0000313" key="2">
    <source>
        <dbReference type="EMBL" id="KAK4398832.1"/>
    </source>
</evidence>
<keyword evidence="3" id="KW-1185">Reference proteome</keyword>
<dbReference type="EMBL" id="JACGWL010000007">
    <property type="protein sequence ID" value="KAK4398832.1"/>
    <property type="molecule type" value="Genomic_DNA"/>
</dbReference>
<organism evidence="2 3">
    <name type="scientific">Sesamum angolense</name>
    <dbReference type="NCBI Taxonomy" id="2727404"/>
    <lineage>
        <taxon>Eukaryota</taxon>
        <taxon>Viridiplantae</taxon>
        <taxon>Streptophyta</taxon>
        <taxon>Embryophyta</taxon>
        <taxon>Tracheophyta</taxon>
        <taxon>Spermatophyta</taxon>
        <taxon>Magnoliopsida</taxon>
        <taxon>eudicotyledons</taxon>
        <taxon>Gunneridae</taxon>
        <taxon>Pentapetalae</taxon>
        <taxon>asterids</taxon>
        <taxon>lamiids</taxon>
        <taxon>Lamiales</taxon>
        <taxon>Pedaliaceae</taxon>
        <taxon>Sesamum</taxon>
    </lineage>
</organism>
<dbReference type="Proteomes" id="UP001289374">
    <property type="component" value="Unassembled WGS sequence"/>
</dbReference>
<dbReference type="Pfam" id="PF24847">
    <property type="entry name" value="DUF7722"/>
    <property type="match status" value="1"/>
</dbReference>